<dbReference type="EMBL" id="FQWQ01000001">
    <property type="protein sequence ID" value="SHG97401.1"/>
    <property type="molecule type" value="Genomic_DNA"/>
</dbReference>
<protein>
    <submittedName>
        <fullName evidence="2">Uncharacterized protein</fullName>
    </submittedName>
</protein>
<keyword evidence="1" id="KW-0812">Transmembrane</keyword>
<reference evidence="2 3" key="1">
    <citation type="submission" date="2016-11" db="EMBL/GenBank/DDBJ databases">
        <authorList>
            <person name="Jaros S."/>
            <person name="Januszkiewicz K."/>
            <person name="Wedrychowicz H."/>
        </authorList>
    </citation>
    <scope>NUCLEOTIDE SEQUENCE [LARGE SCALE GENOMIC DNA]</scope>
    <source>
        <strain evidence="2 3">DSM 24574</strain>
    </source>
</reference>
<evidence type="ECO:0000313" key="2">
    <source>
        <dbReference type="EMBL" id="SHG97401.1"/>
    </source>
</evidence>
<feature type="transmembrane region" description="Helical" evidence="1">
    <location>
        <begin position="164"/>
        <end position="183"/>
    </location>
</feature>
<keyword evidence="3" id="KW-1185">Reference proteome</keyword>
<evidence type="ECO:0000256" key="1">
    <source>
        <dbReference type="SAM" id="Phobius"/>
    </source>
</evidence>
<accession>A0A1M5P6E7</accession>
<name>A0A1M5P6E7_9BACT</name>
<organism evidence="2 3">
    <name type="scientific">Chryseolinea serpens</name>
    <dbReference type="NCBI Taxonomy" id="947013"/>
    <lineage>
        <taxon>Bacteria</taxon>
        <taxon>Pseudomonadati</taxon>
        <taxon>Bacteroidota</taxon>
        <taxon>Cytophagia</taxon>
        <taxon>Cytophagales</taxon>
        <taxon>Fulvivirgaceae</taxon>
        <taxon>Chryseolinea</taxon>
    </lineage>
</organism>
<sequence>MLLPAGIVSLSLLSFLCIEFIHQQLVRKNWLRALELVTWNPRGDEITPDPAMEDKFMKIRLTGAVDDADKLRFVKQTIHQRLQENDTTTGFELTFGDHVKYGTFVQLASLCKAEDVQSVFFRNGKFRIYNVHPRPGRHRLFYDYEPYLRPEDKLFNFKRILSTRFTWCLALLFLFVMLIVAATRKIIKLV</sequence>
<proteinExistence type="predicted"/>
<keyword evidence="1" id="KW-0472">Membrane</keyword>
<keyword evidence="1" id="KW-1133">Transmembrane helix</keyword>
<dbReference type="Proteomes" id="UP000184212">
    <property type="component" value="Unassembled WGS sequence"/>
</dbReference>
<dbReference type="AlphaFoldDB" id="A0A1M5P6E7"/>
<gene>
    <name evidence="2" type="ORF">SAMN04488109_2703</name>
</gene>
<evidence type="ECO:0000313" key="3">
    <source>
        <dbReference type="Proteomes" id="UP000184212"/>
    </source>
</evidence>